<sequence length="242" mass="26988">MGNQTGLMKRLQQVMPAGVRPKFTSAAELMTWQREEGRRHAEALIRENQRIRLENILGRSGILERYQACTFKNYQVENPGQRNALTMARAWLSNAESGHCACFVFSGSPGTGKNHLAAAICNTLLRRGRTALIITVADLMLGIRDGYSAGRSEGDLIERLCGADLLVLDEVGVQRDTRNEFVVLNQIIDRRAASMRPTGILTNLNFSALVEVLGPRAVDRLQDGNGLWVIFDWNSYRKNGTR</sequence>
<accession>K6W026</accession>
<dbReference type="SMART" id="SM00382">
    <property type="entry name" value="AAA"/>
    <property type="match status" value="1"/>
</dbReference>
<dbReference type="InterPro" id="IPR003593">
    <property type="entry name" value="AAA+_ATPase"/>
</dbReference>
<dbReference type="CDD" id="cd00009">
    <property type="entry name" value="AAA"/>
    <property type="match status" value="1"/>
</dbReference>
<feature type="domain" description="AAA+ ATPase" evidence="1">
    <location>
        <begin position="99"/>
        <end position="207"/>
    </location>
</feature>
<dbReference type="GO" id="GO:0006260">
    <property type="term" value="P:DNA replication"/>
    <property type="evidence" value="ECO:0007669"/>
    <property type="project" value="TreeGrafter"/>
</dbReference>
<dbReference type="PANTHER" id="PTHR30050:SF4">
    <property type="entry name" value="ATP-BINDING PROTEIN RV3427C IN INSERTION SEQUENCE-RELATED"/>
    <property type="match status" value="1"/>
</dbReference>
<keyword evidence="3" id="KW-1185">Reference proteome</keyword>
<dbReference type="SUPFAM" id="SSF52540">
    <property type="entry name" value="P-loop containing nucleoside triphosphate hydrolases"/>
    <property type="match status" value="1"/>
</dbReference>
<dbReference type="InterPro" id="IPR002611">
    <property type="entry name" value="IstB_ATP-bd"/>
</dbReference>
<dbReference type="OrthoDB" id="5956003at2"/>
<dbReference type="Pfam" id="PF01695">
    <property type="entry name" value="IstB_IS21"/>
    <property type="match status" value="1"/>
</dbReference>
<proteinExistence type="predicted"/>
<evidence type="ECO:0000313" key="3">
    <source>
        <dbReference type="Proteomes" id="UP000001955"/>
    </source>
</evidence>
<dbReference type="InterPro" id="IPR027417">
    <property type="entry name" value="P-loop_NTPase"/>
</dbReference>
<dbReference type="Gene3D" id="3.40.50.300">
    <property type="entry name" value="P-loop containing nucleotide triphosphate hydrolases"/>
    <property type="match status" value="1"/>
</dbReference>
<name>I2B9H0_SHIBC</name>
<dbReference type="KEGG" id="ebt:EBL_c20830"/>
<reference evidence="2 3" key="1">
    <citation type="journal article" date="2012" name="J. Bacteriol.">
        <title>Complete genome sequence of the B12-producing Shimwellia blattae strain DSM 4481, isolated from a cockroach.</title>
        <authorList>
            <person name="Brzuszkiewicz E."/>
            <person name="Waschkowitz T."/>
            <person name="Wiezer A."/>
            <person name="Daniel R."/>
        </authorList>
    </citation>
    <scope>NUCLEOTIDE SEQUENCE [LARGE SCALE GENOMIC DNA]</scope>
    <source>
        <strain evidence="3">ATCC 29907 / DSM 4481 / JCM 1650 / NBRC 105725 / CDC 9005-74</strain>
    </source>
</reference>
<dbReference type="STRING" id="630626.EBL_c20830"/>
<dbReference type="EMBL" id="CP001560">
    <property type="protein sequence ID" value="AFJ47174.1"/>
    <property type="molecule type" value="Genomic_DNA"/>
</dbReference>
<dbReference type="PATRIC" id="fig|630626.3.peg.2024"/>
<protein>
    <submittedName>
        <fullName evidence="2">Putative DNA replication factor encoded within prophage</fullName>
    </submittedName>
</protein>
<dbReference type="GO" id="GO:0005524">
    <property type="term" value="F:ATP binding"/>
    <property type="evidence" value="ECO:0007669"/>
    <property type="project" value="InterPro"/>
</dbReference>
<dbReference type="HOGENOM" id="CLU_062999_3_1_6"/>
<dbReference type="Proteomes" id="UP000001955">
    <property type="component" value="Chromosome"/>
</dbReference>
<organism evidence="2 3">
    <name type="scientific">Shimwellia blattae (strain ATCC 29907 / DSM 4481 / JCM 1650 / NBRC 105725 / CDC 9005-74)</name>
    <name type="common">Escherichia blattae</name>
    <dbReference type="NCBI Taxonomy" id="630626"/>
    <lineage>
        <taxon>Bacteria</taxon>
        <taxon>Pseudomonadati</taxon>
        <taxon>Pseudomonadota</taxon>
        <taxon>Gammaproteobacteria</taxon>
        <taxon>Enterobacterales</taxon>
        <taxon>Enterobacteriaceae</taxon>
        <taxon>Shimwellia</taxon>
    </lineage>
</organism>
<evidence type="ECO:0000259" key="1">
    <source>
        <dbReference type="SMART" id="SM00382"/>
    </source>
</evidence>
<dbReference type="eggNOG" id="COG1484">
    <property type="taxonomic scope" value="Bacteria"/>
</dbReference>
<dbReference type="AlphaFoldDB" id="I2B9H0"/>
<accession>I2B9H0</accession>
<gene>
    <name evidence="2" type="ordered locus">EBL_c20830</name>
</gene>
<dbReference type="PANTHER" id="PTHR30050">
    <property type="entry name" value="CHROMOSOMAL REPLICATION INITIATOR PROTEIN DNAA"/>
    <property type="match status" value="1"/>
</dbReference>
<dbReference type="RefSeq" id="WP_002443620.1">
    <property type="nucleotide sequence ID" value="NC_017910.1"/>
</dbReference>
<evidence type="ECO:0000313" key="2">
    <source>
        <dbReference type="EMBL" id="AFJ47174.1"/>
    </source>
</evidence>